<evidence type="ECO:0000259" key="2">
    <source>
        <dbReference type="Pfam" id="PF00174"/>
    </source>
</evidence>
<dbReference type="RefSeq" id="WP_243304524.1">
    <property type="nucleotide sequence ID" value="NZ_JALGBI010000001.1"/>
</dbReference>
<name>A0A9X2APS3_9BURK</name>
<keyword evidence="4" id="KW-1185">Reference proteome</keyword>
<evidence type="ECO:0000313" key="4">
    <source>
        <dbReference type="Proteomes" id="UP001139447"/>
    </source>
</evidence>
<protein>
    <submittedName>
        <fullName evidence="3">Molybdopterin-dependent oxidoreductase</fullName>
    </submittedName>
</protein>
<dbReference type="InterPro" id="IPR000572">
    <property type="entry name" value="OxRdtase_Mopterin-bd_dom"/>
</dbReference>
<dbReference type="SUPFAM" id="SSF56524">
    <property type="entry name" value="Oxidoreductase molybdopterin-binding domain"/>
    <property type="match status" value="1"/>
</dbReference>
<dbReference type="Gene3D" id="3.90.420.10">
    <property type="entry name" value="Oxidoreductase, molybdopterin-binding domain"/>
    <property type="match status" value="1"/>
</dbReference>
<evidence type="ECO:0000313" key="3">
    <source>
        <dbReference type="EMBL" id="MCJ0762351.1"/>
    </source>
</evidence>
<feature type="domain" description="Oxidoreductase molybdopterin-binding" evidence="2">
    <location>
        <begin position="59"/>
        <end position="146"/>
    </location>
</feature>
<organism evidence="3 4">
    <name type="scientific">Variovorax terrae</name>
    <dbReference type="NCBI Taxonomy" id="2923278"/>
    <lineage>
        <taxon>Bacteria</taxon>
        <taxon>Pseudomonadati</taxon>
        <taxon>Pseudomonadota</taxon>
        <taxon>Betaproteobacteria</taxon>
        <taxon>Burkholderiales</taxon>
        <taxon>Comamonadaceae</taxon>
        <taxon>Variovorax</taxon>
    </lineage>
</organism>
<evidence type="ECO:0000256" key="1">
    <source>
        <dbReference type="SAM" id="SignalP"/>
    </source>
</evidence>
<gene>
    <name evidence="3" type="ORF">MMF98_03925</name>
</gene>
<dbReference type="AlphaFoldDB" id="A0A9X2APS3"/>
<sequence>MNSSLAFLRRFLAAWVLGVPLLVAAQAEPTAQAVRVTGAVARELALDRQALPALPQASASVADKAYEGVPLWDVLSAAGLAPAVAGRRHPTLSMYVLARGDEGYQALFSVAELDPALGARGALLAHRVNGAPLGAGEGLVRLVVPGDLKPSRAVFRLVELRLQSAP</sequence>
<reference evidence="3" key="1">
    <citation type="submission" date="2022-03" db="EMBL/GenBank/DDBJ databases">
        <authorList>
            <person name="Woo C.Y."/>
        </authorList>
    </citation>
    <scope>NUCLEOTIDE SEQUENCE</scope>
    <source>
        <strain evidence="3">CYS-02</strain>
    </source>
</reference>
<proteinExistence type="predicted"/>
<dbReference type="Pfam" id="PF00174">
    <property type="entry name" value="Oxidored_molyb"/>
    <property type="match status" value="1"/>
</dbReference>
<feature type="chain" id="PRO_5040909008" evidence="1">
    <location>
        <begin position="28"/>
        <end position="166"/>
    </location>
</feature>
<accession>A0A9X2APS3</accession>
<dbReference type="Proteomes" id="UP001139447">
    <property type="component" value="Unassembled WGS sequence"/>
</dbReference>
<feature type="signal peptide" evidence="1">
    <location>
        <begin position="1"/>
        <end position="27"/>
    </location>
</feature>
<dbReference type="InterPro" id="IPR036374">
    <property type="entry name" value="OxRdtase_Mopterin-bd_sf"/>
</dbReference>
<keyword evidence="1" id="KW-0732">Signal</keyword>
<comment type="caution">
    <text evidence="3">The sequence shown here is derived from an EMBL/GenBank/DDBJ whole genome shotgun (WGS) entry which is preliminary data.</text>
</comment>
<dbReference type="EMBL" id="JALGBI010000001">
    <property type="protein sequence ID" value="MCJ0762351.1"/>
    <property type="molecule type" value="Genomic_DNA"/>
</dbReference>